<evidence type="ECO:0000313" key="3">
    <source>
        <dbReference type="Proteomes" id="UP000234681"/>
    </source>
</evidence>
<dbReference type="Proteomes" id="UP000234681">
    <property type="component" value="Chromosome 7"/>
</dbReference>
<dbReference type="AlphaFoldDB" id="A6IGH8"/>
<accession>A6IGH8</accession>
<gene>
    <name evidence="2" type="ORF">rCG_49010</name>
</gene>
<feature type="non-terminal residue" evidence="2">
    <location>
        <position position="132"/>
    </location>
</feature>
<name>A6IGH8_RAT</name>
<sequence>MTLRNPGYNESLSKGLIPKTYIFPRSTRTYRSQGQATQRHCLSYFTVAEIFAKPKEVKPKMTKVPNCILCRLTYHLSPSLGRRFTATWSRVMGSDKGQGSNQGHRAGLGISTCSAPTPAQDPKGPQAPVKSP</sequence>
<evidence type="ECO:0000313" key="2">
    <source>
        <dbReference type="EMBL" id="EDM16720.1"/>
    </source>
</evidence>
<dbReference type="EMBL" id="CH473960">
    <property type="protein sequence ID" value="EDM16720.1"/>
    <property type="molecule type" value="Genomic_DNA"/>
</dbReference>
<organism evidence="2 3">
    <name type="scientific">Rattus norvegicus</name>
    <name type="common">Rat</name>
    <dbReference type="NCBI Taxonomy" id="10116"/>
    <lineage>
        <taxon>Eukaryota</taxon>
        <taxon>Metazoa</taxon>
        <taxon>Chordata</taxon>
        <taxon>Craniata</taxon>
        <taxon>Vertebrata</taxon>
        <taxon>Euteleostomi</taxon>
        <taxon>Mammalia</taxon>
        <taxon>Eutheria</taxon>
        <taxon>Euarchontoglires</taxon>
        <taxon>Glires</taxon>
        <taxon>Rodentia</taxon>
        <taxon>Myomorpha</taxon>
        <taxon>Muroidea</taxon>
        <taxon>Muridae</taxon>
        <taxon>Murinae</taxon>
        <taxon>Rattus</taxon>
    </lineage>
</organism>
<protein>
    <submittedName>
        <fullName evidence="2">RCG49010</fullName>
    </submittedName>
</protein>
<feature type="region of interest" description="Disordered" evidence="1">
    <location>
        <begin position="92"/>
        <end position="132"/>
    </location>
</feature>
<reference evidence="2 3" key="1">
    <citation type="submission" date="2005-09" db="EMBL/GenBank/DDBJ databases">
        <authorList>
            <person name="Mural R.J."/>
            <person name="Li P.W."/>
            <person name="Adams M.D."/>
            <person name="Amanatides P.G."/>
            <person name="Baden-Tillson H."/>
            <person name="Barnstead M."/>
            <person name="Chin S.H."/>
            <person name="Dew I."/>
            <person name="Evans C.A."/>
            <person name="Ferriera S."/>
            <person name="Flanigan M."/>
            <person name="Fosler C."/>
            <person name="Glodek A."/>
            <person name="Gu Z."/>
            <person name="Holt R.A."/>
            <person name="Jennings D."/>
            <person name="Kraft C.L."/>
            <person name="Lu F."/>
            <person name="Nguyen T."/>
            <person name="Nusskern D.R."/>
            <person name="Pfannkoch C.M."/>
            <person name="Sitter C."/>
            <person name="Sutton G.G."/>
            <person name="Venter J.C."/>
            <person name="Wang Z."/>
            <person name="Woodage T."/>
            <person name="Zheng X.H."/>
            <person name="Zhong F."/>
        </authorList>
    </citation>
    <scope>NUCLEOTIDE SEQUENCE [LARGE SCALE GENOMIC DNA]</scope>
    <source>
        <strain>BN</strain>
        <strain evidence="3">Sprague-Dawley</strain>
    </source>
</reference>
<evidence type="ECO:0000256" key="1">
    <source>
        <dbReference type="SAM" id="MobiDB-lite"/>
    </source>
</evidence>
<proteinExistence type="predicted"/>